<dbReference type="InterPro" id="IPR013196">
    <property type="entry name" value="HTH_11"/>
</dbReference>
<dbReference type="AlphaFoldDB" id="A0A8E1UR12"/>
<dbReference type="SUPFAM" id="SSF46785">
    <property type="entry name" value="Winged helix' DNA-binding domain"/>
    <property type="match status" value="1"/>
</dbReference>
<evidence type="ECO:0000313" key="5">
    <source>
        <dbReference type="Proteomes" id="UP000036951"/>
    </source>
</evidence>
<dbReference type="Gene3D" id="1.10.3290.10">
    <property type="entry name" value="Fido-like domain"/>
    <property type="match status" value="1"/>
</dbReference>
<protein>
    <recommendedName>
        <fullName evidence="3">Fido domain-containing protein</fullName>
    </recommendedName>
</protein>
<dbReference type="Pfam" id="PF08279">
    <property type="entry name" value="HTH_11"/>
    <property type="match status" value="1"/>
</dbReference>
<dbReference type="Proteomes" id="UP000036951">
    <property type="component" value="Unassembled WGS sequence"/>
</dbReference>
<dbReference type="InterPro" id="IPR003812">
    <property type="entry name" value="Fido"/>
</dbReference>
<dbReference type="InterPro" id="IPR040198">
    <property type="entry name" value="Fido_containing"/>
</dbReference>
<dbReference type="InterPro" id="IPR036388">
    <property type="entry name" value="WH-like_DNA-bd_sf"/>
</dbReference>
<evidence type="ECO:0000256" key="1">
    <source>
        <dbReference type="PIRSR" id="PIRSR640198-1"/>
    </source>
</evidence>
<proteinExistence type="predicted"/>
<dbReference type="OrthoDB" id="9814400at2"/>
<feature type="active site" evidence="1">
    <location>
        <position position="264"/>
    </location>
</feature>
<dbReference type="GO" id="GO:0005524">
    <property type="term" value="F:ATP binding"/>
    <property type="evidence" value="ECO:0007669"/>
    <property type="project" value="UniProtKB-KW"/>
</dbReference>
<dbReference type="InterPro" id="IPR036597">
    <property type="entry name" value="Fido-like_dom_sf"/>
</dbReference>
<dbReference type="InterPro" id="IPR036390">
    <property type="entry name" value="WH_DNA-bd_sf"/>
</dbReference>
<dbReference type="EMBL" id="LFQU01000026">
    <property type="protein sequence ID" value="KOO67762.1"/>
    <property type="molecule type" value="Genomic_DNA"/>
</dbReference>
<name>A0A8E1UR12_9BACT</name>
<dbReference type="PANTHER" id="PTHR13504:SF38">
    <property type="entry name" value="FIDO DOMAIN-CONTAINING PROTEIN"/>
    <property type="match status" value="1"/>
</dbReference>
<dbReference type="Pfam" id="PF02661">
    <property type="entry name" value="Fic"/>
    <property type="match status" value="1"/>
</dbReference>
<feature type="binding site" evidence="2">
    <location>
        <begin position="208"/>
        <end position="219"/>
    </location>
    <ligand>
        <name>ATP</name>
        <dbReference type="ChEBI" id="CHEBI:30616"/>
    </ligand>
</feature>
<accession>A0A8E1UR12</accession>
<evidence type="ECO:0000313" key="4">
    <source>
        <dbReference type="EMBL" id="KOO67762.1"/>
    </source>
</evidence>
<organism evidence="4 5">
    <name type="scientific">Xylanibacter rarus</name>
    <dbReference type="NCBI Taxonomy" id="1676614"/>
    <lineage>
        <taxon>Bacteria</taxon>
        <taxon>Pseudomonadati</taxon>
        <taxon>Bacteroidota</taxon>
        <taxon>Bacteroidia</taxon>
        <taxon>Bacteroidales</taxon>
        <taxon>Prevotellaceae</taxon>
        <taxon>Xylanibacter</taxon>
    </lineage>
</organism>
<feature type="domain" description="Fido" evidence="3">
    <location>
        <begin position="175"/>
        <end position="329"/>
    </location>
</feature>
<dbReference type="RefSeq" id="WP_053398920.1">
    <property type="nucleotide sequence ID" value="NZ_LFQU01000026.1"/>
</dbReference>
<keyword evidence="2" id="KW-0547">Nucleotide-binding</keyword>
<dbReference type="Gene3D" id="1.10.10.10">
    <property type="entry name" value="Winged helix-like DNA-binding domain superfamily/Winged helix DNA-binding domain"/>
    <property type="match status" value="1"/>
</dbReference>
<evidence type="ECO:0000259" key="3">
    <source>
        <dbReference type="PROSITE" id="PS51459"/>
    </source>
</evidence>
<gene>
    <name evidence="4" type="ORF">ACU52_11785</name>
</gene>
<dbReference type="PROSITE" id="PS51459">
    <property type="entry name" value="FIDO"/>
    <property type="match status" value="1"/>
</dbReference>
<comment type="caution">
    <text evidence="4">The sequence shown here is derived from an EMBL/GenBank/DDBJ whole genome shotgun (WGS) entry which is preliminary data.</text>
</comment>
<reference evidence="4 5" key="1">
    <citation type="submission" date="2015-06" db="EMBL/GenBank/DDBJ databases">
        <title>Prevotella sp. 109, sp. nov., a novel member of the family Prevotellaceae isolated from human faeces.</title>
        <authorList>
            <person name="Shkoporov A.N."/>
            <person name="Chaplin A.V."/>
            <person name="Kafarskaia L.I."/>
            <person name="Efimov B.A."/>
        </authorList>
    </citation>
    <scope>NUCLEOTIDE SEQUENCE [LARGE SCALE GENOMIC DNA]</scope>
    <source>
        <strain evidence="4 5">109</strain>
    </source>
</reference>
<feature type="binding site" evidence="2">
    <location>
        <begin position="268"/>
        <end position="275"/>
    </location>
    <ligand>
        <name>ATP</name>
        <dbReference type="ChEBI" id="CHEBI:30616"/>
    </ligand>
</feature>
<keyword evidence="5" id="KW-1185">Reference proteome</keyword>
<sequence length="440" mass="50688">MIEKTPEITQNDLTEAMKLLTDKSHMPLLKKISNGYDYWDKVKYLAPKGISSKALWHAVKLQRMLNSKQISFGRYTFSFTVTEHMLAMMHEFDMNIGGNLGTDSIIPESDKNFYLVSSVMEEAIASSQMEGASTTRKVAKEMLRKKQKPRDKSQKMIVNNYATINYLAEHRHDDFSLERILEIHRYISADTLDNGGYEGSLRQTDDIVVMNGITGEIAHTPPPHDEVESMLRELCDFANTDAPDNFIHPIIKGIIIHFMLAFIHPFVDGNGRTARSLVYWYMMKKGYWLTEYLSISRIIYRNKAQYEKAFLYTEADGNDLSYFIQYNLITMKKAYEELKLYLQRKISERESMTALSGMNGINLRQARIIKELYKNGDNIITAKEIATQFAVTDKTARTDLQALVQMGIMSEIKLNNRMTGYVRADNFEERINELSKGNTE</sequence>
<evidence type="ECO:0000256" key="2">
    <source>
        <dbReference type="PIRSR" id="PIRSR640198-2"/>
    </source>
</evidence>
<dbReference type="SUPFAM" id="SSF140931">
    <property type="entry name" value="Fic-like"/>
    <property type="match status" value="1"/>
</dbReference>
<keyword evidence="2" id="KW-0067">ATP-binding</keyword>
<dbReference type="PANTHER" id="PTHR13504">
    <property type="entry name" value="FIDO DOMAIN-CONTAINING PROTEIN DDB_G0283145"/>
    <property type="match status" value="1"/>
</dbReference>